<protein>
    <submittedName>
        <fullName evidence="1">Uncharacterized protein</fullName>
    </submittedName>
</protein>
<dbReference type="InterPro" id="IPR036179">
    <property type="entry name" value="Ig-like_dom_sf"/>
</dbReference>
<name>A0A7R9EVW8_9NEOP</name>
<accession>A0A7R9EVW8</accession>
<dbReference type="AlphaFoldDB" id="A0A7R9EVW8"/>
<dbReference type="EMBL" id="OD565182">
    <property type="protein sequence ID" value="CAD7441060.1"/>
    <property type="molecule type" value="Genomic_DNA"/>
</dbReference>
<gene>
    <name evidence="1" type="ORF">TBIB3V08_LOCUS3534</name>
</gene>
<dbReference type="SUPFAM" id="SSF48726">
    <property type="entry name" value="Immunoglobulin"/>
    <property type="match status" value="1"/>
</dbReference>
<evidence type="ECO:0000313" key="1">
    <source>
        <dbReference type="EMBL" id="CAD7441060.1"/>
    </source>
</evidence>
<proteinExistence type="predicted"/>
<organism evidence="1">
    <name type="scientific">Timema bartmani</name>
    <dbReference type="NCBI Taxonomy" id="61472"/>
    <lineage>
        <taxon>Eukaryota</taxon>
        <taxon>Metazoa</taxon>
        <taxon>Ecdysozoa</taxon>
        <taxon>Arthropoda</taxon>
        <taxon>Hexapoda</taxon>
        <taxon>Insecta</taxon>
        <taxon>Pterygota</taxon>
        <taxon>Neoptera</taxon>
        <taxon>Polyneoptera</taxon>
        <taxon>Phasmatodea</taxon>
        <taxon>Timematodea</taxon>
        <taxon>Timematoidea</taxon>
        <taxon>Timematidae</taxon>
        <taxon>Timema</taxon>
    </lineage>
</organism>
<reference evidence="1" key="1">
    <citation type="submission" date="2020-11" db="EMBL/GenBank/DDBJ databases">
        <authorList>
            <person name="Tran Van P."/>
        </authorList>
    </citation>
    <scope>NUCLEOTIDE SEQUENCE</scope>
</reference>
<sequence>MTKPTSENLWFGSWLGRRNVLCLAAKSGGDTSDWEFPKIGAVILKCLNKLCPSSLPHSPPGKPSAPTDVREADSRARWNVGSLHWVANDGETGVGIPEKPLPVHPTEIRTSISPSSAAELNTSSALANYANEAVATSMCVLQPDYYRDAPHFRRVGEGPEYCLEIPRAKIDYTGAYSVIARNSHGEAKAVISLQIYAKVAIKSDGCRTHDLTYEYVKVDLVFIISIKSDICRLHDFKYECIKIDVPPPFLRPTDARSSPYKEVRLPRCANVSETTPFCRPPRVSQRNLRHGDVFKRPTWRNKHLIKLIRTDAFKYRLLFIERRPKYDVPE</sequence>